<feature type="region of interest" description="Disordered" evidence="1">
    <location>
        <begin position="61"/>
        <end position="81"/>
    </location>
</feature>
<evidence type="ECO:0000313" key="3">
    <source>
        <dbReference type="EMBL" id="RXH74338.1"/>
    </source>
</evidence>
<dbReference type="Pfam" id="PF23467">
    <property type="entry name" value="WWE_5"/>
    <property type="match status" value="1"/>
</dbReference>
<sequence length="154" mass="17289">MLFDFVRMLHIDLGAGSQRSIAWIDVNGRPFFPKAFVSEDLVDRSDSPKVQINQRVNVSGRVLGKKRTEEEPADEDEVTSSIRPWSSEWPNVRLLGGVERVYTVCSDLFLAGMRKVDLSAAVTAVHQCVRDGPLDKARMEVFQKQIEITKAARG</sequence>
<gene>
    <name evidence="3" type="ORF">DVH24_029059</name>
</gene>
<evidence type="ECO:0000313" key="4">
    <source>
        <dbReference type="Proteomes" id="UP000290289"/>
    </source>
</evidence>
<comment type="caution">
    <text evidence="3">The sequence shown here is derived from an EMBL/GenBank/DDBJ whole genome shotgun (WGS) entry which is preliminary data.</text>
</comment>
<dbReference type="InterPro" id="IPR044964">
    <property type="entry name" value="RCD1/SRO1-5"/>
</dbReference>
<dbReference type="EMBL" id="RDQH01000341">
    <property type="protein sequence ID" value="RXH74338.1"/>
    <property type="molecule type" value="Genomic_DNA"/>
</dbReference>
<proteinExistence type="predicted"/>
<evidence type="ECO:0000256" key="1">
    <source>
        <dbReference type="SAM" id="MobiDB-lite"/>
    </source>
</evidence>
<dbReference type="InterPro" id="IPR057823">
    <property type="entry name" value="WWE_RCD1"/>
</dbReference>
<accession>A0A498HS11</accession>
<reference evidence="3 4" key="1">
    <citation type="submission" date="2018-10" db="EMBL/GenBank/DDBJ databases">
        <title>A high-quality apple genome assembly.</title>
        <authorList>
            <person name="Hu J."/>
        </authorList>
    </citation>
    <scope>NUCLEOTIDE SEQUENCE [LARGE SCALE GENOMIC DNA]</scope>
    <source>
        <strain evidence="4">cv. HFTH1</strain>
        <tissue evidence="3">Young leaf</tissue>
    </source>
</reference>
<dbReference type="Proteomes" id="UP000290289">
    <property type="component" value="Chromosome 15"/>
</dbReference>
<protein>
    <recommendedName>
        <fullName evidence="2">RCD1 WWE domain-containing protein</fullName>
    </recommendedName>
</protein>
<organism evidence="3 4">
    <name type="scientific">Malus domestica</name>
    <name type="common">Apple</name>
    <name type="synonym">Pyrus malus</name>
    <dbReference type="NCBI Taxonomy" id="3750"/>
    <lineage>
        <taxon>Eukaryota</taxon>
        <taxon>Viridiplantae</taxon>
        <taxon>Streptophyta</taxon>
        <taxon>Embryophyta</taxon>
        <taxon>Tracheophyta</taxon>
        <taxon>Spermatophyta</taxon>
        <taxon>Magnoliopsida</taxon>
        <taxon>eudicotyledons</taxon>
        <taxon>Gunneridae</taxon>
        <taxon>Pentapetalae</taxon>
        <taxon>rosids</taxon>
        <taxon>fabids</taxon>
        <taxon>Rosales</taxon>
        <taxon>Rosaceae</taxon>
        <taxon>Amygdaloideae</taxon>
        <taxon>Maleae</taxon>
        <taxon>Malus</taxon>
    </lineage>
</organism>
<dbReference type="AlphaFoldDB" id="A0A498HS11"/>
<feature type="domain" description="RCD1 WWE" evidence="2">
    <location>
        <begin position="1"/>
        <end position="32"/>
    </location>
</feature>
<dbReference type="STRING" id="3750.A0A498HS11"/>
<dbReference type="PANTHER" id="PTHR32263">
    <property type="entry name" value="INACTIVE POLY [ADP-RIBOSE] POLYMERASE SRO4-RELATED"/>
    <property type="match status" value="1"/>
</dbReference>
<dbReference type="PANTHER" id="PTHR32263:SF19">
    <property type="entry name" value="OS03G0230300 PROTEIN"/>
    <property type="match status" value="1"/>
</dbReference>
<name>A0A498HS11_MALDO</name>
<keyword evidence="4" id="KW-1185">Reference proteome</keyword>
<evidence type="ECO:0000259" key="2">
    <source>
        <dbReference type="Pfam" id="PF23467"/>
    </source>
</evidence>